<organism evidence="3 4">
    <name type="scientific">Schaalia odontolytica</name>
    <dbReference type="NCBI Taxonomy" id="1660"/>
    <lineage>
        <taxon>Bacteria</taxon>
        <taxon>Bacillati</taxon>
        <taxon>Actinomycetota</taxon>
        <taxon>Actinomycetes</taxon>
        <taxon>Actinomycetales</taxon>
        <taxon>Actinomycetaceae</taxon>
        <taxon>Schaalia</taxon>
    </lineage>
</organism>
<reference evidence="3 4" key="1">
    <citation type="submission" date="2019-11" db="EMBL/GenBank/DDBJ databases">
        <title>FDA dAtabase for Regulatory Grade micrObial Sequences (FDA-ARGOS): Supporting development and validation of Infectious Disease Dx tests.</title>
        <authorList>
            <person name="Stonesifer R."/>
            <person name="Tallon L."/>
            <person name="Sadzewicz L."/>
            <person name="Vavikolanu K."/>
            <person name="Mehta A."/>
            <person name="Aluvathingal J."/>
            <person name="Nadendla S."/>
            <person name="Myers T."/>
            <person name="Yan Y."/>
            <person name="Sichtig H."/>
        </authorList>
    </citation>
    <scope>NUCLEOTIDE SEQUENCE [LARGE SCALE GENOMIC DNA]</scope>
    <source>
        <strain evidence="3 4">FDAARGOS_732</strain>
    </source>
</reference>
<feature type="compositionally biased region" description="Polar residues" evidence="1">
    <location>
        <begin position="218"/>
        <end position="227"/>
    </location>
</feature>
<keyword evidence="2" id="KW-0732">Signal</keyword>
<evidence type="ECO:0000313" key="3">
    <source>
        <dbReference type="EMBL" id="QGS10247.1"/>
    </source>
</evidence>
<dbReference type="InterPro" id="IPR032326">
    <property type="entry name" value="DUF4853"/>
</dbReference>
<sequence>MSSRWMMTAAAACTSLLLAACVPGLSDDAGLYFGRNDGSEAISERQTVEVYIRDTAPRYAGIIEDVAREAGGVLGVNGDSRYRDCATRDETEVNIAWADLYVALIDYDDLRRIVWEGAQRNGFAYSATPDYSGKYNSRSVAVGDEGGTLVAFTHLEGKGFINISFHSGCMLPTHTYDLDTPYKQLPLPSVEEMFPNLRIVDAFDENSNLNPELRPQAGPQSGAQSGE</sequence>
<dbReference type="RefSeq" id="WP_039929624.1">
    <property type="nucleotide sequence ID" value="NZ_CP046315.1"/>
</dbReference>
<accession>A0A857A897</accession>
<protein>
    <submittedName>
        <fullName evidence="3">DUF4853 domain-containing protein</fullName>
    </submittedName>
</protein>
<evidence type="ECO:0000256" key="2">
    <source>
        <dbReference type="SAM" id="SignalP"/>
    </source>
</evidence>
<dbReference type="AlphaFoldDB" id="A0A857A897"/>
<dbReference type="PROSITE" id="PS51257">
    <property type="entry name" value="PROKAR_LIPOPROTEIN"/>
    <property type="match status" value="1"/>
</dbReference>
<evidence type="ECO:0000313" key="4">
    <source>
        <dbReference type="Proteomes" id="UP000424490"/>
    </source>
</evidence>
<name>A0A857A897_9ACTO</name>
<dbReference type="Proteomes" id="UP000424490">
    <property type="component" value="Chromosome"/>
</dbReference>
<feature type="region of interest" description="Disordered" evidence="1">
    <location>
        <begin position="208"/>
        <end position="227"/>
    </location>
</feature>
<gene>
    <name evidence="3" type="ORF">FOC40_01710</name>
</gene>
<dbReference type="EMBL" id="CP046315">
    <property type="protein sequence ID" value="QGS10247.1"/>
    <property type="molecule type" value="Genomic_DNA"/>
</dbReference>
<dbReference type="Pfam" id="PF16145">
    <property type="entry name" value="DUF4853"/>
    <property type="match status" value="1"/>
</dbReference>
<evidence type="ECO:0000256" key="1">
    <source>
        <dbReference type="SAM" id="MobiDB-lite"/>
    </source>
</evidence>
<dbReference type="Gene3D" id="3.30.2030.30">
    <property type="match status" value="1"/>
</dbReference>
<feature type="signal peptide" evidence="2">
    <location>
        <begin position="1"/>
        <end position="19"/>
    </location>
</feature>
<feature type="chain" id="PRO_5038569231" evidence="2">
    <location>
        <begin position="20"/>
        <end position="227"/>
    </location>
</feature>
<proteinExistence type="predicted"/>